<dbReference type="CDD" id="cd00084">
    <property type="entry name" value="HMG-box_SF"/>
    <property type="match status" value="1"/>
</dbReference>
<dbReference type="SMART" id="SM00398">
    <property type="entry name" value="HMG"/>
    <property type="match status" value="1"/>
</dbReference>
<dbReference type="AlphaFoldDB" id="A0A015JAN6"/>
<feature type="compositionally biased region" description="Basic and acidic residues" evidence="4">
    <location>
        <begin position="281"/>
        <end position="312"/>
    </location>
</feature>
<accession>A0A015JAN6</accession>
<protein>
    <submittedName>
        <fullName evidence="6">Nhp6ap</fullName>
    </submittedName>
</protein>
<dbReference type="Pfam" id="PF00505">
    <property type="entry name" value="HMG_box"/>
    <property type="match status" value="1"/>
</dbReference>
<evidence type="ECO:0000313" key="7">
    <source>
        <dbReference type="Proteomes" id="UP000022910"/>
    </source>
</evidence>
<dbReference type="PROSITE" id="PS50118">
    <property type="entry name" value="HMG_BOX_2"/>
    <property type="match status" value="1"/>
</dbReference>
<dbReference type="EMBL" id="JEMT01029519">
    <property type="protein sequence ID" value="EXX51955.1"/>
    <property type="molecule type" value="Genomic_DNA"/>
</dbReference>
<feature type="compositionally biased region" description="Basic residues" evidence="4">
    <location>
        <begin position="313"/>
        <end position="323"/>
    </location>
</feature>
<evidence type="ECO:0000313" key="6">
    <source>
        <dbReference type="EMBL" id="EXX51954.1"/>
    </source>
</evidence>
<dbReference type="PANTHER" id="PTHR46040">
    <property type="entry name" value="HIGH MOBILITY GROUP PROTEIN 2"/>
    <property type="match status" value="1"/>
</dbReference>
<keyword evidence="2 3" id="KW-0539">Nucleus</keyword>
<dbReference type="SUPFAM" id="SSF47095">
    <property type="entry name" value="HMG-box"/>
    <property type="match status" value="1"/>
</dbReference>
<evidence type="ECO:0000256" key="4">
    <source>
        <dbReference type="SAM" id="MobiDB-lite"/>
    </source>
</evidence>
<dbReference type="OrthoDB" id="1919336at2759"/>
<dbReference type="GO" id="GO:0010468">
    <property type="term" value="P:regulation of gene expression"/>
    <property type="evidence" value="ECO:0007669"/>
    <property type="project" value="TreeGrafter"/>
</dbReference>
<dbReference type="PANTHER" id="PTHR46040:SF3">
    <property type="entry name" value="HIGH MOBILITY GROUP PROTEIN 2"/>
    <property type="match status" value="1"/>
</dbReference>
<dbReference type="OMA" id="HNIDDFE"/>
<evidence type="ECO:0000256" key="2">
    <source>
        <dbReference type="ARBA" id="ARBA00023242"/>
    </source>
</evidence>
<dbReference type="STRING" id="1432141.A0A015JAN6"/>
<dbReference type="InterPro" id="IPR051965">
    <property type="entry name" value="ChromReg_NeuronalGeneExpr"/>
</dbReference>
<gene>
    <name evidence="6" type="ORF">RirG_257520</name>
</gene>
<dbReference type="InterPro" id="IPR009071">
    <property type="entry name" value="HMG_box_dom"/>
</dbReference>
<keyword evidence="1 3" id="KW-0238">DNA-binding</keyword>
<dbReference type="EMBL" id="JEMT01029519">
    <property type="protein sequence ID" value="EXX51954.1"/>
    <property type="molecule type" value="Genomic_DNA"/>
</dbReference>
<keyword evidence="7" id="KW-1185">Reference proteome</keyword>
<comment type="caution">
    <text evidence="6">The sequence shown here is derived from an EMBL/GenBank/DDBJ whole genome shotgun (WGS) entry which is preliminary data.</text>
</comment>
<sequence>MSAKIDDKRRLKVAAQGLRKTAISLQAAVVSLLQTADALSAETDENLVENNPLDVNLQDFLKGDINSTLIKLLNNALNGDGEALDDDQKAQQNGKRAANGVKKSTRKPRPPRDPNAPTKPQNAFILFQKEVASQVKAENPDKQWPEIVHLISARWKGLQKEEKEIYEHRFEEAKQTYETELKTYMEKKNKDLVVTAVDPDGVEENNDTSDSVTPDSESITSQSDEEDEEDIPNPSNSRSSRSKVRSSTSAKSAPHPNPESSKKKPIKRKTQEDDDDESAHEEEQKKSKKKASNEEGEVQKKKIKKSSREEKDKKKKNKRNRQD</sequence>
<dbReference type="GO" id="GO:0005634">
    <property type="term" value="C:nucleus"/>
    <property type="evidence" value="ECO:0007669"/>
    <property type="project" value="UniProtKB-UniRule"/>
</dbReference>
<feature type="DNA-binding region" description="HMG box" evidence="3">
    <location>
        <begin position="117"/>
        <end position="185"/>
    </location>
</feature>
<dbReference type="InterPro" id="IPR036910">
    <property type="entry name" value="HMG_box_dom_sf"/>
</dbReference>
<feature type="compositionally biased region" description="Low complexity" evidence="4">
    <location>
        <begin position="232"/>
        <end position="253"/>
    </location>
</feature>
<evidence type="ECO:0000259" key="5">
    <source>
        <dbReference type="PROSITE" id="PS50118"/>
    </source>
</evidence>
<feature type="region of interest" description="Disordered" evidence="4">
    <location>
        <begin position="186"/>
        <end position="323"/>
    </location>
</feature>
<dbReference type="Proteomes" id="UP000022910">
    <property type="component" value="Unassembled WGS sequence"/>
</dbReference>
<evidence type="ECO:0000256" key="1">
    <source>
        <dbReference type="ARBA" id="ARBA00023125"/>
    </source>
</evidence>
<feature type="domain" description="HMG box" evidence="5">
    <location>
        <begin position="117"/>
        <end position="185"/>
    </location>
</feature>
<name>A0A015JAN6_RHIIW</name>
<dbReference type="HOGENOM" id="CLU_860909_0_0_1"/>
<reference evidence="6 7" key="1">
    <citation type="submission" date="2014-02" db="EMBL/GenBank/DDBJ databases">
        <title>Single nucleus genome sequencing reveals high similarity among nuclei of an endomycorrhizal fungus.</title>
        <authorList>
            <person name="Lin K."/>
            <person name="Geurts R."/>
            <person name="Zhang Z."/>
            <person name="Limpens E."/>
            <person name="Saunders D.G."/>
            <person name="Mu D."/>
            <person name="Pang E."/>
            <person name="Cao H."/>
            <person name="Cha H."/>
            <person name="Lin T."/>
            <person name="Zhou Q."/>
            <person name="Shang Y."/>
            <person name="Li Y."/>
            <person name="Ivanov S."/>
            <person name="Sharma T."/>
            <person name="Velzen R.V."/>
            <person name="Ruijter N.D."/>
            <person name="Aanen D.K."/>
            <person name="Win J."/>
            <person name="Kamoun S."/>
            <person name="Bisseling T."/>
            <person name="Huang S."/>
        </authorList>
    </citation>
    <scope>NUCLEOTIDE SEQUENCE [LARGE SCALE GENOMIC DNA]</scope>
    <source>
        <strain evidence="6">DAOM 197198w</strain>
        <strain evidence="7">DAOM197198w</strain>
    </source>
</reference>
<organism evidence="6 7">
    <name type="scientific">Rhizophagus irregularis (strain DAOM 197198w)</name>
    <name type="common">Glomus intraradices</name>
    <dbReference type="NCBI Taxonomy" id="1432141"/>
    <lineage>
        <taxon>Eukaryota</taxon>
        <taxon>Fungi</taxon>
        <taxon>Fungi incertae sedis</taxon>
        <taxon>Mucoromycota</taxon>
        <taxon>Glomeromycotina</taxon>
        <taxon>Glomeromycetes</taxon>
        <taxon>Glomerales</taxon>
        <taxon>Glomeraceae</taxon>
        <taxon>Rhizophagus</taxon>
    </lineage>
</organism>
<feature type="compositionally biased region" description="Polar residues" evidence="4">
    <location>
        <begin position="208"/>
        <end position="222"/>
    </location>
</feature>
<evidence type="ECO:0000256" key="3">
    <source>
        <dbReference type="PROSITE-ProRule" id="PRU00267"/>
    </source>
</evidence>
<dbReference type="Gene3D" id="1.10.30.10">
    <property type="entry name" value="High mobility group box domain"/>
    <property type="match status" value="1"/>
</dbReference>
<feature type="region of interest" description="Disordered" evidence="4">
    <location>
        <begin position="83"/>
        <end position="121"/>
    </location>
</feature>
<proteinExistence type="predicted"/>
<dbReference type="GO" id="GO:0003677">
    <property type="term" value="F:DNA binding"/>
    <property type="evidence" value="ECO:0007669"/>
    <property type="project" value="UniProtKB-UniRule"/>
</dbReference>